<reference evidence="1" key="1">
    <citation type="journal article" date="2020" name="Cell">
        <title>Large-Scale Comparative Analyses of Tick Genomes Elucidate Their Genetic Diversity and Vector Capacities.</title>
        <authorList>
            <consortium name="Tick Genome and Microbiome Consortium (TIGMIC)"/>
            <person name="Jia N."/>
            <person name="Wang J."/>
            <person name="Shi W."/>
            <person name="Du L."/>
            <person name="Sun Y."/>
            <person name="Zhan W."/>
            <person name="Jiang J.F."/>
            <person name="Wang Q."/>
            <person name="Zhang B."/>
            <person name="Ji P."/>
            <person name="Bell-Sakyi L."/>
            <person name="Cui X.M."/>
            <person name="Yuan T.T."/>
            <person name="Jiang B.G."/>
            <person name="Yang W.F."/>
            <person name="Lam T.T."/>
            <person name="Chang Q.C."/>
            <person name="Ding S.J."/>
            <person name="Wang X.J."/>
            <person name="Zhu J.G."/>
            <person name="Ruan X.D."/>
            <person name="Zhao L."/>
            <person name="Wei J.T."/>
            <person name="Ye R.Z."/>
            <person name="Que T.C."/>
            <person name="Du C.H."/>
            <person name="Zhou Y.H."/>
            <person name="Cheng J.X."/>
            <person name="Dai P.F."/>
            <person name="Guo W.B."/>
            <person name="Han X.H."/>
            <person name="Huang E.J."/>
            <person name="Li L.F."/>
            <person name="Wei W."/>
            <person name="Gao Y.C."/>
            <person name="Liu J.Z."/>
            <person name="Shao H.Z."/>
            <person name="Wang X."/>
            <person name="Wang C.C."/>
            <person name="Yang T.C."/>
            <person name="Huo Q.B."/>
            <person name="Li W."/>
            <person name="Chen H.Y."/>
            <person name="Chen S.E."/>
            <person name="Zhou L.G."/>
            <person name="Ni X.B."/>
            <person name="Tian J.H."/>
            <person name="Sheng Y."/>
            <person name="Liu T."/>
            <person name="Pan Y.S."/>
            <person name="Xia L.Y."/>
            <person name="Li J."/>
            <person name="Zhao F."/>
            <person name="Cao W.C."/>
        </authorList>
    </citation>
    <scope>NUCLEOTIDE SEQUENCE</scope>
    <source>
        <strain evidence="1">Rmic-2018</strain>
    </source>
</reference>
<dbReference type="InterPro" id="IPR000718">
    <property type="entry name" value="Peptidase_M13"/>
</dbReference>
<dbReference type="GO" id="GO:0006508">
    <property type="term" value="P:proteolysis"/>
    <property type="evidence" value="ECO:0007669"/>
    <property type="project" value="InterPro"/>
</dbReference>
<name>A0A9J6E7S4_RHIMP</name>
<evidence type="ECO:0000313" key="1">
    <source>
        <dbReference type="EMBL" id="KAH8030407.1"/>
    </source>
</evidence>
<dbReference type="GO" id="GO:0004222">
    <property type="term" value="F:metalloendopeptidase activity"/>
    <property type="evidence" value="ECO:0007669"/>
    <property type="project" value="InterPro"/>
</dbReference>
<dbReference type="PROSITE" id="PS51885">
    <property type="entry name" value="NEPRILYSIN"/>
    <property type="match status" value="1"/>
</dbReference>
<proteinExistence type="predicted"/>
<dbReference type="EMBL" id="JABSTU010000005">
    <property type="protein sequence ID" value="KAH8030407.1"/>
    <property type="molecule type" value="Genomic_DNA"/>
</dbReference>
<dbReference type="InterPro" id="IPR024079">
    <property type="entry name" value="MetalloPept_cat_dom_sf"/>
</dbReference>
<organism evidence="1 2">
    <name type="scientific">Rhipicephalus microplus</name>
    <name type="common">Cattle tick</name>
    <name type="synonym">Boophilus microplus</name>
    <dbReference type="NCBI Taxonomy" id="6941"/>
    <lineage>
        <taxon>Eukaryota</taxon>
        <taxon>Metazoa</taxon>
        <taxon>Ecdysozoa</taxon>
        <taxon>Arthropoda</taxon>
        <taxon>Chelicerata</taxon>
        <taxon>Arachnida</taxon>
        <taxon>Acari</taxon>
        <taxon>Parasitiformes</taxon>
        <taxon>Ixodida</taxon>
        <taxon>Ixodoidea</taxon>
        <taxon>Ixodidae</taxon>
        <taxon>Rhipicephalinae</taxon>
        <taxon>Rhipicephalus</taxon>
        <taxon>Boophilus</taxon>
    </lineage>
</organism>
<dbReference type="SUPFAM" id="SSF55486">
    <property type="entry name" value="Metalloproteases ('zincins'), catalytic domain"/>
    <property type="match status" value="1"/>
</dbReference>
<dbReference type="Proteomes" id="UP000821866">
    <property type="component" value="Chromosome 3"/>
</dbReference>
<protein>
    <submittedName>
        <fullName evidence="1">Uncharacterized protein</fullName>
    </submittedName>
</protein>
<dbReference type="Gene3D" id="3.40.390.10">
    <property type="entry name" value="Collagenase (Catalytic Domain)"/>
    <property type="match status" value="1"/>
</dbReference>
<gene>
    <name evidence="1" type="ORF">HPB51_006839</name>
</gene>
<dbReference type="AlphaFoldDB" id="A0A9J6E7S4"/>
<comment type="caution">
    <text evidence="1">The sequence shown here is derived from an EMBL/GenBank/DDBJ whole genome shotgun (WGS) entry which is preliminary data.</text>
</comment>
<sequence length="202" mass="22097">MPGENQTGRAAASGVRSCRLAGSFKKLIDESLVGRACGGEEGGDRATVRSAPKLVLLISIVSLADCLPQQPDRYLSDMFALNRSYGCATARPSCDFGTIVIFGDSFPETLARRATLESALLEPLMVLYKRRLKEELGRGVRLHGDYGNAELFFVLWALNHCGELDAETIVNGALRNSALFARAFQCSVNQAMWSGMRCSFWH</sequence>
<accession>A0A9J6E7S4</accession>
<reference evidence="1" key="2">
    <citation type="submission" date="2021-09" db="EMBL/GenBank/DDBJ databases">
        <authorList>
            <person name="Jia N."/>
            <person name="Wang J."/>
            <person name="Shi W."/>
            <person name="Du L."/>
            <person name="Sun Y."/>
            <person name="Zhan W."/>
            <person name="Jiang J."/>
            <person name="Wang Q."/>
            <person name="Zhang B."/>
            <person name="Ji P."/>
            <person name="Sakyi L.B."/>
            <person name="Cui X."/>
            <person name="Yuan T."/>
            <person name="Jiang B."/>
            <person name="Yang W."/>
            <person name="Lam T.T.-Y."/>
            <person name="Chang Q."/>
            <person name="Ding S."/>
            <person name="Wang X."/>
            <person name="Zhu J."/>
            <person name="Ruan X."/>
            <person name="Zhao L."/>
            <person name="Wei J."/>
            <person name="Que T."/>
            <person name="Du C."/>
            <person name="Cheng J."/>
            <person name="Dai P."/>
            <person name="Han X."/>
            <person name="Huang E."/>
            <person name="Gao Y."/>
            <person name="Liu J."/>
            <person name="Shao H."/>
            <person name="Ye R."/>
            <person name="Li L."/>
            <person name="Wei W."/>
            <person name="Wang X."/>
            <person name="Wang C."/>
            <person name="Huo Q."/>
            <person name="Li W."/>
            <person name="Guo W."/>
            <person name="Chen H."/>
            <person name="Chen S."/>
            <person name="Zhou L."/>
            <person name="Zhou L."/>
            <person name="Ni X."/>
            <person name="Tian J."/>
            <person name="Zhou Y."/>
            <person name="Sheng Y."/>
            <person name="Liu T."/>
            <person name="Pan Y."/>
            <person name="Xia L."/>
            <person name="Li J."/>
            <person name="Zhao F."/>
            <person name="Cao W."/>
        </authorList>
    </citation>
    <scope>NUCLEOTIDE SEQUENCE</scope>
    <source>
        <strain evidence="1">Rmic-2018</strain>
        <tissue evidence="1">Larvae</tissue>
    </source>
</reference>
<evidence type="ECO:0000313" key="2">
    <source>
        <dbReference type="Proteomes" id="UP000821866"/>
    </source>
</evidence>
<keyword evidence="2" id="KW-1185">Reference proteome</keyword>